<name>A0A6V7XCT8_MELEN</name>
<dbReference type="OrthoDB" id="5982258at2759"/>
<gene>
    <name evidence="1" type="ORF">MENT_LOCUS50287</name>
</gene>
<accession>A0A6V7XCT8</accession>
<dbReference type="AlphaFoldDB" id="A0A6V7XCT8"/>
<sequence length="96" mass="10754">MFQCIVSNDIGSVSSSALLFVTELAPRFHSNVFSFKNICCGRSSFIYSLPCSVQPSAKTHWKKLDDSSEAEGLELNNFIDQSVPGQEMKEMRILFL</sequence>
<evidence type="ECO:0000313" key="2">
    <source>
        <dbReference type="Proteomes" id="UP000580250"/>
    </source>
</evidence>
<dbReference type="Proteomes" id="UP000580250">
    <property type="component" value="Unassembled WGS sequence"/>
</dbReference>
<protein>
    <submittedName>
        <fullName evidence="1">Uncharacterized protein</fullName>
    </submittedName>
</protein>
<comment type="caution">
    <text evidence="1">The sequence shown here is derived from an EMBL/GenBank/DDBJ whole genome shotgun (WGS) entry which is preliminary data.</text>
</comment>
<proteinExistence type="predicted"/>
<dbReference type="EMBL" id="CAJEWN010001392">
    <property type="protein sequence ID" value="CAD2197073.1"/>
    <property type="molecule type" value="Genomic_DNA"/>
</dbReference>
<organism evidence="1 2">
    <name type="scientific">Meloidogyne enterolobii</name>
    <name type="common">Root-knot nematode worm</name>
    <name type="synonym">Meloidogyne mayaguensis</name>
    <dbReference type="NCBI Taxonomy" id="390850"/>
    <lineage>
        <taxon>Eukaryota</taxon>
        <taxon>Metazoa</taxon>
        <taxon>Ecdysozoa</taxon>
        <taxon>Nematoda</taxon>
        <taxon>Chromadorea</taxon>
        <taxon>Rhabditida</taxon>
        <taxon>Tylenchina</taxon>
        <taxon>Tylenchomorpha</taxon>
        <taxon>Tylenchoidea</taxon>
        <taxon>Meloidogynidae</taxon>
        <taxon>Meloidogyninae</taxon>
        <taxon>Meloidogyne</taxon>
    </lineage>
</organism>
<evidence type="ECO:0000313" key="1">
    <source>
        <dbReference type="EMBL" id="CAD2197073.1"/>
    </source>
</evidence>
<reference evidence="1 2" key="1">
    <citation type="submission" date="2020-08" db="EMBL/GenBank/DDBJ databases">
        <authorList>
            <person name="Koutsovoulos G."/>
            <person name="Danchin GJ E."/>
        </authorList>
    </citation>
    <scope>NUCLEOTIDE SEQUENCE [LARGE SCALE GENOMIC DNA]</scope>
</reference>